<feature type="domain" description="Nephrocystin 3-like N-terminal" evidence="3">
    <location>
        <begin position="202"/>
        <end position="365"/>
    </location>
</feature>
<reference evidence="4" key="1">
    <citation type="submission" date="2023-03" db="EMBL/GenBank/DDBJ databases">
        <title>Massive genome expansion in bonnet fungi (Mycena s.s.) driven by repeated elements and novel gene families across ecological guilds.</title>
        <authorList>
            <consortium name="Lawrence Berkeley National Laboratory"/>
            <person name="Harder C.B."/>
            <person name="Miyauchi S."/>
            <person name="Viragh M."/>
            <person name="Kuo A."/>
            <person name="Thoen E."/>
            <person name="Andreopoulos B."/>
            <person name="Lu D."/>
            <person name="Skrede I."/>
            <person name="Drula E."/>
            <person name="Henrissat B."/>
            <person name="Morin E."/>
            <person name="Kohler A."/>
            <person name="Barry K."/>
            <person name="LaButti K."/>
            <person name="Morin E."/>
            <person name="Salamov A."/>
            <person name="Lipzen A."/>
            <person name="Mereny Z."/>
            <person name="Hegedus B."/>
            <person name="Baldrian P."/>
            <person name="Stursova M."/>
            <person name="Weitz H."/>
            <person name="Taylor A."/>
            <person name="Grigoriev I.V."/>
            <person name="Nagy L.G."/>
            <person name="Martin F."/>
            <person name="Kauserud H."/>
        </authorList>
    </citation>
    <scope>NUCLEOTIDE SEQUENCE</scope>
    <source>
        <strain evidence="4">CBHHK200</strain>
    </source>
</reference>
<evidence type="ECO:0000313" key="4">
    <source>
        <dbReference type="EMBL" id="KAJ7047931.1"/>
    </source>
</evidence>
<dbReference type="EMBL" id="JARJCM010000001">
    <property type="protein sequence ID" value="KAJ7047931.1"/>
    <property type="molecule type" value="Genomic_DNA"/>
</dbReference>
<feature type="region of interest" description="Disordered" evidence="2">
    <location>
        <begin position="56"/>
        <end position="132"/>
    </location>
</feature>
<evidence type="ECO:0000259" key="3">
    <source>
        <dbReference type="Pfam" id="PF24883"/>
    </source>
</evidence>
<sequence length="588" mass="65605">MQDETHDALQQSSPQSDVRIAGYPSYAAVSNTAAGDMYMLNCRTTSYHNYTYNAAPAAPTAGPDRTERGGKARINPYDNSQRRHVSQLDSSSLSPPHSQTGRRLDRSQPSVDPDVGSATGSGPTIDYNSDFAWSRPPTTTSIVNNVHRHGETGLHILSRAIAGDAFYDSAERFPQPQCHPETRTRLLDVLWNWACGIEPPDNWIYEDSGVTSSSEGRHEPSRPILWLHGPAGSGKSAVAQSFCQKLKDEGRLGGTFFFKRGHPSRGNANQLFPTLAYQLALHVPELKEHISRAVENDPAVVYRSLCDQLQQLIIEPCRDLTQPVSLVIDGLDEAAGHDIQQEVVRSISRVVSREHLPLRFFVASRPEAHLRETFGERTFAGYHRPLNIKQSFQDVRKYLLDEFDRIHEEHSTTMHTVPYPWPISETIEALVEKSSGYFIYASTVIRFIDDKRFRPVDRLDIVLGIKSSISGSPFALLDHLYHQILCTVPIDYRSKLIEILVAIGANVGLTPLQIELLLELETGDLRLMLRDLQSVIEFEPMSNKWPVVHHACYIQATDKRADRPVGRSSEIPESGVGTERSDGVGGKG</sequence>
<dbReference type="InterPro" id="IPR027417">
    <property type="entry name" value="P-loop_NTPase"/>
</dbReference>
<protein>
    <recommendedName>
        <fullName evidence="3">Nephrocystin 3-like N-terminal domain-containing protein</fullName>
    </recommendedName>
</protein>
<feature type="region of interest" description="Disordered" evidence="2">
    <location>
        <begin position="563"/>
        <end position="588"/>
    </location>
</feature>
<dbReference type="Gene3D" id="3.40.50.300">
    <property type="entry name" value="P-loop containing nucleotide triphosphate hydrolases"/>
    <property type="match status" value="1"/>
</dbReference>
<keyword evidence="1" id="KW-0677">Repeat</keyword>
<evidence type="ECO:0000256" key="2">
    <source>
        <dbReference type="SAM" id="MobiDB-lite"/>
    </source>
</evidence>
<dbReference type="PANTHER" id="PTHR10039:SF14">
    <property type="entry name" value="NACHT DOMAIN-CONTAINING PROTEIN"/>
    <property type="match status" value="1"/>
</dbReference>
<dbReference type="SUPFAM" id="SSF52540">
    <property type="entry name" value="P-loop containing nucleoside triphosphate hydrolases"/>
    <property type="match status" value="1"/>
</dbReference>
<accession>A0AAD6XH45</accession>
<keyword evidence="5" id="KW-1185">Reference proteome</keyword>
<gene>
    <name evidence="4" type="ORF">C8F04DRAFT_1060583</name>
</gene>
<proteinExistence type="predicted"/>
<organism evidence="4 5">
    <name type="scientific">Mycena alexandri</name>
    <dbReference type="NCBI Taxonomy" id="1745969"/>
    <lineage>
        <taxon>Eukaryota</taxon>
        <taxon>Fungi</taxon>
        <taxon>Dikarya</taxon>
        <taxon>Basidiomycota</taxon>
        <taxon>Agaricomycotina</taxon>
        <taxon>Agaricomycetes</taxon>
        <taxon>Agaricomycetidae</taxon>
        <taxon>Agaricales</taxon>
        <taxon>Marasmiineae</taxon>
        <taxon>Mycenaceae</taxon>
        <taxon>Mycena</taxon>
    </lineage>
</organism>
<dbReference type="AlphaFoldDB" id="A0AAD6XH45"/>
<name>A0AAD6XH45_9AGAR</name>
<feature type="compositionally biased region" description="Polar residues" evidence="2">
    <location>
        <begin position="87"/>
        <end position="101"/>
    </location>
</feature>
<evidence type="ECO:0000313" key="5">
    <source>
        <dbReference type="Proteomes" id="UP001218188"/>
    </source>
</evidence>
<dbReference type="Pfam" id="PF24883">
    <property type="entry name" value="NPHP3_N"/>
    <property type="match status" value="1"/>
</dbReference>
<comment type="caution">
    <text evidence="4">The sequence shown here is derived from an EMBL/GenBank/DDBJ whole genome shotgun (WGS) entry which is preliminary data.</text>
</comment>
<evidence type="ECO:0000256" key="1">
    <source>
        <dbReference type="ARBA" id="ARBA00022737"/>
    </source>
</evidence>
<dbReference type="PANTHER" id="PTHR10039">
    <property type="entry name" value="AMELOGENIN"/>
    <property type="match status" value="1"/>
</dbReference>
<dbReference type="InterPro" id="IPR056884">
    <property type="entry name" value="NPHP3-like_N"/>
</dbReference>
<dbReference type="Proteomes" id="UP001218188">
    <property type="component" value="Unassembled WGS sequence"/>
</dbReference>